<dbReference type="InterPro" id="IPR035668">
    <property type="entry name" value="Amicyanin"/>
</dbReference>
<accession>A0A1W9HUY0</accession>
<dbReference type="RefSeq" id="WP_376802733.1">
    <property type="nucleotide sequence ID" value="NZ_DBNB01000036.1"/>
</dbReference>
<dbReference type="CDD" id="cd13921">
    <property type="entry name" value="Amicyanin"/>
    <property type="match status" value="1"/>
</dbReference>
<dbReference type="PANTHER" id="PTHR36507">
    <property type="entry name" value="BLL1555 PROTEIN"/>
    <property type="match status" value="1"/>
</dbReference>
<dbReference type="STRING" id="1827387.A4S15_12445"/>
<dbReference type="Proteomes" id="UP000192872">
    <property type="component" value="Unassembled WGS sequence"/>
</dbReference>
<reference evidence="2 3" key="1">
    <citation type="journal article" date="2017" name="Water Res.">
        <title>Comammox in drinking water systems.</title>
        <authorList>
            <person name="Wang Y."/>
            <person name="Ma L."/>
            <person name="Mao Y."/>
            <person name="Jiang X."/>
            <person name="Xia Y."/>
            <person name="Yu K."/>
            <person name="Li B."/>
            <person name="Zhang T."/>
        </authorList>
    </citation>
    <scope>NUCLEOTIDE SEQUENCE [LARGE SCALE GENOMIC DNA]</scope>
    <source>
        <strain evidence="2">SG_bin8</strain>
    </source>
</reference>
<evidence type="ECO:0000313" key="2">
    <source>
        <dbReference type="EMBL" id="OQW51031.1"/>
    </source>
</evidence>
<name>A0A1W9HUY0_9HYPH</name>
<dbReference type="InterPro" id="IPR052721">
    <property type="entry name" value="ET_Amicyanin"/>
</dbReference>
<organism evidence="2 3">
    <name type="scientific">Candidatus Raskinella chloraquaticus</name>
    <dbReference type="NCBI Taxonomy" id="1951219"/>
    <lineage>
        <taxon>Bacteria</taxon>
        <taxon>Pseudomonadati</taxon>
        <taxon>Pseudomonadota</taxon>
        <taxon>Alphaproteobacteria</taxon>
        <taxon>Hyphomicrobiales</taxon>
        <taxon>Phreatobacteraceae</taxon>
        <taxon>Candidatus Raskinella</taxon>
    </lineage>
</organism>
<dbReference type="Gene3D" id="2.60.40.420">
    <property type="entry name" value="Cupredoxins - blue copper proteins"/>
    <property type="match status" value="1"/>
</dbReference>
<comment type="caution">
    <text evidence="2">The sequence shown here is derived from an EMBL/GenBank/DDBJ whole genome shotgun (WGS) entry which is preliminary data.</text>
</comment>
<dbReference type="SUPFAM" id="SSF49503">
    <property type="entry name" value="Cupredoxins"/>
    <property type="match status" value="1"/>
</dbReference>
<proteinExistence type="predicted"/>
<feature type="domain" description="EfeO-type cupredoxin-like" evidence="1">
    <location>
        <begin position="35"/>
        <end position="120"/>
    </location>
</feature>
<protein>
    <recommendedName>
        <fullName evidence="1">EfeO-type cupredoxin-like domain-containing protein</fullName>
    </recommendedName>
</protein>
<dbReference type="EMBL" id="LWDL01000022">
    <property type="protein sequence ID" value="OQW51031.1"/>
    <property type="molecule type" value="Genomic_DNA"/>
</dbReference>
<evidence type="ECO:0000259" key="1">
    <source>
        <dbReference type="Pfam" id="PF13473"/>
    </source>
</evidence>
<evidence type="ECO:0000313" key="3">
    <source>
        <dbReference type="Proteomes" id="UP000192872"/>
    </source>
</evidence>
<sequence length="122" mass="13461">MPALRKGRCLSPILLALMLVAGLIALPPGGRLTANEPQARLHNVDIREFAFMPAELTIRLGDAIVWTNRDFAPHTATSAEGDWDTSEIAYGQSSRQTPTQLGVFDYICVFHPTMKARLIVTR</sequence>
<gene>
    <name evidence="2" type="ORF">A4S15_12445</name>
</gene>
<dbReference type="AlphaFoldDB" id="A0A1W9HUY0"/>
<dbReference type="PANTHER" id="PTHR36507:SF1">
    <property type="entry name" value="BLL1555 PROTEIN"/>
    <property type="match status" value="1"/>
</dbReference>
<dbReference type="InterPro" id="IPR028096">
    <property type="entry name" value="EfeO_Cupredoxin"/>
</dbReference>
<dbReference type="Pfam" id="PF13473">
    <property type="entry name" value="Cupredoxin_1"/>
    <property type="match status" value="1"/>
</dbReference>
<dbReference type="InterPro" id="IPR008972">
    <property type="entry name" value="Cupredoxin"/>
</dbReference>